<dbReference type="InterPro" id="IPR000510">
    <property type="entry name" value="Nase/OxRdtase_comp1"/>
</dbReference>
<evidence type="ECO:0000256" key="2">
    <source>
        <dbReference type="RuleBase" id="RU004021"/>
    </source>
</evidence>
<accession>A0A483CPC1</accession>
<dbReference type="SUPFAM" id="SSF53807">
    <property type="entry name" value="Helical backbone' metal receptor"/>
    <property type="match status" value="1"/>
</dbReference>
<dbReference type="PANTHER" id="PTHR42956">
    <property type="entry name" value="NITROGENASE IRON-MOLYBDENUM COFACTOR BIOSYNTHESIS PROTEIN NIFE"/>
    <property type="match status" value="1"/>
</dbReference>
<feature type="domain" description="Nitrogenase/oxidoreductase component 1" evidence="3">
    <location>
        <begin position="16"/>
        <end position="279"/>
    </location>
</feature>
<protein>
    <submittedName>
        <fullName evidence="4">Oxidoreductase</fullName>
    </submittedName>
</protein>
<comment type="similarity">
    <text evidence="2">Belongs to the NifD/NifK/NifE/NifN family.</text>
</comment>
<name>A0A483CPC1_9EURY</name>
<evidence type="ECO:0000256" key="1">
    <source>
        <dbReference type="ARBA" id="ARBA00023231"/>
    </source>
</evidence>
<comment type="caution">
    <text evidence="4">The sequence shown here is derived from an EMBL/GenBank/DDBJ whole genome shotgun (WGS) entry which is preliminary data.</text>
</comment>
<keyword evidence="5" id="KW-1185">Reference proteome</keyword>
<evidence type="ECO:0000259" key="3">
    <source>
        <dbReference type="Pfam" id="PF00148"/>
    </source>
</evidence>
<dbReference type="GO" id="GO:0016163">
    <property type="term" value="F:nitrogenase activity"/>
    <property type="evidence" value="ECO:0007669"/>
    <property type="project" value="InterPro"/>
</dbReference>
<gene>
    <name evidence="4" type="ORF">CUJ86_04315</name>
</gene>
<dbReference type="InterPro" id="IPR000318">
    <property type="entry name" value="Nase_comp1_CS"/>
</dbReference>
<dbReference type="Pfam" id="PF00148">
    <property type="entry name" value="Oxidored_nitro"/>
    <property type="match status" value="1"/>
</dbReference>
<dbReference type="RefSeq" id="WP_130646337.1">
    <property type="nucleotide sequence ID" value="NZ_PGCL01000002.1"/>
</dbReference>
<dbReference type="EMBL" id="PGCL01000002">
    <property type="protein sequence ID" value="TAJ44545.1"/>
    <property type="molecule type" value="Genomic_DNA"/>
</dbReference>
<dbReference type="CDD" id="cd00316">
    <property type="entry name" value="Oxidoreductase_nitrogenase"/>
    <property type="match status" value="1"/>
</dbReference>
<proteinExistence type="inferred from homology"/>
<dbReference type="PROSITE" id="PS00699">
    <property type="entry name" value="NITROGENASE_1_1"/>
    <property type="match status" value="1"/>
</dbReference>
<dbReference type="PANTHER" id="PTHR42956:SF1">
    <property type="entry name" value="NITROGENASE IRON-MOLYBDENUM COFACTOR BIOSYNTHESIS PROTEIN NIFE"/>
    <property type="match status" value="1"/>
</dbReference>
<evidence type="ECO:0000313" key="4">
    <source>
        <dbReference type="EMBL" id="TAJ44545.1"/>
    </source>
</evidence>
<dbReference type="AlphaFoldDB" id="A0A483CPC1"/>
<dbReference type="Proteomes" id="UP000292580">
    <property type="component" value="Unassembled WGS sequence"/>
</dbReference>
<reference evidence="4 5" key="1">
    <citation type="submission" date="2017-11" db="EMBL/GenBank/DDBJ databases">
        <title>Isolation and Characterization of Methanofollis Species from Methane Seep Offshore SW Taiwan.</title>
        <authorList>
            <person name="Teng N.-H."/>
            <person name="Lai M.-C."/>
            <person name="Chen S.-C."/>
        </authorList>
    </citation>
    <scope>NUCLEOTIDE SEQUENCE [LARGE SCALE GENOMIC DNA]</scope>
    <source>
        <strain evidence="4 5">FWC-SCC2</strain>
    </source>
</reference>
<dbReference type="InterPro" id="IPR049939">
    <property type="entry name" value="NifE-like"/>
</dbReference>
<evidence type="ECO:0000313" key="5">
    <source>
        <dbReference type="Proteomes" id="UP000292580"/>
    </source>
</evidence>
<dbReference type="OrthoDB" id="61861at2157"/>
<organism evidence="4 5">
    <name type="scientific">Methanofollis fontis</name>
    <dbReference type="NCBI Taxonomy" id="2052832"/>
    <lineage>
        <taxon>Archaea</taxon>
        <taxon>Methanobacteriati</taxon>
        <taxon>Methanobacteriota</taxon>
        <taxon>Stenosarchaea group</taxon>
        <taxon>Methanomicrobia</taxon>
        <taxon>Methanomicrobiales</taxon>
        <taxon>Methanomicrobiaceae</taxon>
        <taxon>Methanofollis</taxon>
    </lineage>
</organism>
<sequence>MNSRTLPDDSCRYEGCTLTGALSVTTQIRDAVTVVHGPAGCAHHNFSILHAISAEQERPFLPPLVSTALGENDVIFGGEERLGETLDRVARQGPAAIFVLSTCITETIGDDCGAVCGEERGVPVIPVPSAGFFGGAFSEGLNGALSTIIGLCDGEMGEETTVNIIGEKNLEFEVDQNYAEVERLLSLIGVRVNLRFVRSIAFDDLKRVGDARLNILREPALRAAGDELKERFGTPFVDSFPIGLEGSIAFLQEVGDALGVPVDDAVEAETARQTEMLASFEDMRGMSVSPDSFSLGSLEYAPVRRVMDALDLQSDSGDRRPLPYSPPVGTAGIRRLLHRWRRGSRV</sequence>
<dbReference type="Gene3D" id="3.40.50.1980">
    <property type="entry name" value="Nitrogenase molybdenum iron protein domain"/>
    <property type="match status" value="2"/>
</dbReference>
<keyword evidence="1 2" id="KW-0535">Nitrogen fixation</keyword>